<dbReference type="KEGG" id="lgi:LOTGIDRAFT_138494"/>
<dbReference type="OrthoDB" id="5961210at2759"/>
<feature type="non-terminal residue" evidence="6">
    <location>
        <position position="1"/>
    </location>
</feature>
<dbReference type="HOGENOM" id="CLU_1302412_0_0_1"/>
<dbReference type="OMA" id="IRNWCQE"/>
<dbReference type="PRINTS" id="PR00454">
    <property type="entry name" value="ETSDOMAIN"/>
</dbReference>
<dbReference type="PANTHER" id="PTHR11849:SF190">
    <property type="entry name" value="ETS-DOMAIN PROTEIN"/>
    <property type="match status" value="1"/>
</dbReference>
<dbReference type="STRING" id="225164.V4CJP2"/>
<dbReference type="Pfam" id="PF02198">
    <property type="entry name" value="SAM_PNT"/>
    <property type="match status" value="1"/>
</dbReference>
<evidence type="ECO:0000259" key="5">
    <source>
        <dbReference type="PROSITE" id="PS51433"/>
    </source>
</evidence>
<dbReference type="GO" id="GO:0043565">
    <property type="term" value="F:sequence-specific DNA binding"/>
    <property type="evidence" value="ECO:0007669"/>
    <property type="project" value="InterPro"/>
</dbReference>
<dbReference type="FunFam" id="1.10.10.10:FF:001336">
    <property type="entry name" value="Epithelium specific ets factor 3, ese3, putative"/>
    <property type="match status" value="1"/>
</dbReference>
<keyword evidence="3" id="KW-0539">Nucleus</keyword>
<dbReference type="SMART" id="SM00413">
    <property type="entry name" value="ETS"/>
    <property type="match status" value="1"/>
</dbReference>
<protein>
    <recommendedName>
        <fullName evidence="8">ETS domain-containing protein</fullName>
    </recommendedName>
</protein>
<dbReference type="CTD" id="20234069"/>
<dbReference type="RefSeq" id="XP_009046893.1">
    <property type="nucleotide sequence ID" value="XM_009048645.1"/>
</dbReference>
<dbReference type="GO" id="GO:0005634">
    <property type="term" value="C:nucleus"/>
    <property type="evidence" value="ECO:0007669"/>
    <property type="project" value="UniProtKB-SubCell"/>
</dbReference>
<dbReference type="GO" id="GO:0030154">
    <property type="term" value="P:cell differentiation"/>
    <property type="evidence" value="ECO:0007669"/>
    <property type="project" value="TreeGrafter"/>
</dbReference>
<dbReference type="InterPro" id="IPR046328">
    <property type="entry name" value="ETS_fam"/>
</dbReference>
<evidence type="ECO:0000256" key="3">
    <source>
        <dbReference type="RuleBase" id="RU004019"/>
    </source>
</evidence>
<proteinExistence type="inferred from homology"/>
<dbReference type="PANTHER" id="PTHR11849">
    <property type="entry name" value="ETS"/>
    <property type="match status" value="1"/>
</dbReference>
<comment type="subcellular location">
    <subcellularLocation>
        <location evidence="3">Nucleus</location>
    </subcellularLocation>
</comment>
<gene>
    <name evidence="6" type="ORF">LOTGIDRAFT_138494</name>
</gene>
<dbReference type="Pfam" id="PF00178">
    <property type="entry name" value="Ets"/>
    <property type="match status" value="1"/>
</dbReference>
<dbReference type="Gene3D" id="1.10.150.50">
    <property type="entry name" value="Transcription Factor, Ets-1"/>
    <property type="match status" value="1"/>
</dbReference>
<evidence type="ECO:0000313" key="6">
    <source>
        <dbReference type="EMBL" id="ESP02405.1"/>
    </source>
</evidence>
<keyword evidence="2 3" id="KW-0238">DNA-binding</keyword>
<dbReference type="SUPFAM" id="SSF47769">
    <property type="entry name" value="SAM/Pointed domain"/>
    <property type="match status" value="1"/>
</dbReference>
<dbReference type="SUPFAM" id="SSF46785">
    <property type="entry name" value="Winged helix' DNA-binding domain"/>
    <property type="match status" value="1"/>
</dbReference>
<dbReference type="Gene3D" id="1.10.10.10">
    <property type="entry name" value="Winged helix-like DNA-binding domain superfamily/Winged helix DNA-binding domain"/>
    <property type="match status" value="1"/>
</dbReference>
<dbReference type="InterPro" id="IPR003118">
    <property type="entry name" value="Pointed_dom"/>
</dbReference>
<dbReference type="SMART" id="SM00251">
    <property type="entry name" value="SAM_PNT"/>
    <property type="match status" value="1"/>
</dbReference>
<evidence type="ECO:0000313" key="7">
    <source>
        <dbReference type="Proteomes" id="UP000030746"/>
    </source>
</evidence>
<dbReference type="Proteomes" id="UP000030746">
    <property type="component" value="Unassembled WGS sequence"/>
</dbReference>
<dbReference type="InterPro" id="IPR036390">
    <property type="entry name" value="WH_DNA-bd_sf"/>
</dbReference>
<name>V4CJP2_LOTGI</name>
<dbReference type="InterPro" id="IPR036388">
    <property type="entry name" value="WH-like_DNA-bd_sf"/>
</dbReference>
<dbReference type="EMBL" id="KB200255">
    <property type="protein sequence ID" value="ESP02405.1"/>
    <property type="molecule type" value="Genomic_DNA"/>
</dbReference>
<dbReference type="AlphaFoldDB" id="V4CJP2"/>
<evidence type="ECO:0000256" key="2">
    <source>
        <dbReference type="ARBA" id="ARBA00023125"/>
    </source>
</evidence>
<dbReference type="InterPro" id="IPR000418">
    <property type="entry name" value="Ets_dom"/>
</dbReference>
<evidence type="ECO:0000256" key="1">
    <source>
        <dbReference type="ARBA" id="ARBA00005562"/>
    </source>
</evidence>
<feature type="domain" description="ETS" evidence="4">
    <location>
        <begin position="115"/>
        <end position="197"/>
    </location>
</feature>
<dbReference type="InterPro" id="IPR013761">
    <property type="entry name" value="SAM/pointed_sf"/>
</dbReference>
<organism evidence="6 7">
    <name type="scientific">Lottia gigantea</name>
    <name type="common">Giant owl limpet</name>
    <dbReference type="NCBI Taxonomy" id="225164"/>
    <lineage>
        <taxon>Eukaryota</taxon>
        <taxon>Metazoa</taxon>
        <taxon>Spiralia</taxon>
        <taxon>Lophotrochozoa</taxon>
        <taxon>Mollusca</taxon>
        <taxon>Gastropoda</taxon>
        <taxon>Patellogastropoda</taxon>
        <taxon>Lottioidea</taxon>
        <taxon>Lottiidae</taxon>
        <taxon>Lottia</taxon>
    </lineage>
</organism>
<accession>V4CJP2</accession>
<evidence type="ECO:0008006" key="8">
    <source>
        <dbReference type="Google" id="ProtNLM"/>
    </source>
</evidence>
<dbReference type="GO" id="GO:0000981">
    <property type="term" value="F:DNA-binding transcription factor activity, RNA polymerase II-specific"/>
    <property type="evidence" value="ECO:0007669"/>
    <property type="project" value="TreeGrafter"/>
</dbReference>
<dbReference type="GeneID" id="20234069"/>
<dbReference type="PROSITE" id="PS50061">
    <property type="entry name" value="ETS_DOMAIN_3"/>
    <property type="match status" value="1"/>
</dbReference>
<comment type="similarity">
    <text evidence="1 3">Belongs to the ETS family.</text>
</comment>
<feature type="domain" description="PNT" evidence="5">
    <location>
        <begin position="1"/>
        <end position="75"/>
    </location>
</feature>
<dbReference type="PROSITE" id="PS51433">
    <property type="entry name" value="PNT"/>
    <property type="match status" value="1"/>
</dbReference>
<sequence>WTRKHPENWNSEEVLDWLIYTGQEKGLNMSELRAEAFQNICGAELCRLSMDEFRNLEPKYGKSLYEMLRNLLSGKLSPFNNPSSSPVRSQYGSPTFYTMTNRKQESQHFNNAKNQHLWEFIFDCLVNPAYNPQYLRWENQRDGVFRFVQSEAVAQLWGGFKNNENMTYEKLSRAMRHYYKRGILERVEGRRLVYKFSRKAMDRAREKRHITL</sequence>
<evidence type="ECO:0000259" key="4">
    <source>
        <dbReference type="PROSITE" id="PS50061"/>
    </source>
</evidence>
<reference evidence="6 7" key="1">
    <citation type="journal article" date="2013" name="Nature">
        <title>Insights into bilaterian evolution from three spiralian genomes.</title>
        <authorList>
            <person name="Simakov O."/>
            <person name="Marletaz F."/>
            <person name="Cho S.J."/>
            <person name="Edsinger-Gonzales E."/>
            <person name="Havlak P."/>
            <person name="Hellsten U."/>
            <person name="Kuo D.H."/>
            <person name="Larsson T."/>
            <person name="Lv J."/>
            <person name="Arendt D."/>
            <person name="Savage R."/>
            <person name="Osoegawa K."/>
            <person name="de Jong P."/>
            <person name="Grimwood J."/>
            <person name="Chapman J.A."/>
            <person name="Shapiro H."/>
            <person name="Aerts A."/>
            <person name="Otillar R.P."/>
            <person name="Terry A.Y."/>
            <person name="Boore J.L."/>
            <person name="Grigoriev I.V."/>
            <person name="Lindberg D.R."/>
            <person name="Seaver E.C."/>
            <person name="Weisblat D.A."/>
            <person name="Putnam N.H."/>
            <person name="Rokhsar D.S."/>
        </authorList>
    </citation>
    <scope>NUCLEOTIDE SEQUENCE [LARGE SCALE GENOMIC DNA]</scope>
</reference>
<keyword evidence="7" id="KW-1185">Reference proteome</keyword>